<evidence type="ECO:0000256" key="1">
    <source>
        <dbReference type="ARBA" id="ARBA00022553"/>
    </source>
</evidence>
<dbReference type="OrthoDB" id="9802426at2"/>
<evidence type="ECO:0000256" key="5">
    <source>
        <dbReference type="ARBA" id="ARBA00023163"/>
    </source>
</evidence>
<evidence type="ECO:0000256" key="4">
    <source>
        <dbReference type="ARBA" id="ARBA00023125"/>
    </source>
</evidence>
<dbReference type="SUPFAM" id="SSF46894">
    <property type="entry name" value="C-terminal effector domain of the bipartite response regulators"/>
    <property type="match status" value="1"/>
</dbReference>
<feature type="domain" description="Response regulatory" evidence="8">
    <location>
        <begin position="16"/>
        <end position="129"/>
    </location>
</feature>
<keyword evidence="4 7" id="KW-0238">DNA-binding</keyword>
<feature type="modified residue" description="4-aspartylphosphate" evidence="6">
    <location>
        <position position="65"/>
    </location>
</feature>
<reference evidence="10 11" key="1">
    <citation type="journal article" date="2012" name="J. Bacteriol.">
        <title>Draft Genome Sequence of Oceaniovalibus guishaninsula JLT2003T.</title>
        <authorList>
            <person name="Tang K."/>
            <person name="Liu K."/>
            <person name="Jiao N."/>
        </authorList>
    </citation>
    <scope>NUCLEOTIDE SEQUENCE [LARGE SCALE GENOMIC DNA]</scope>
    <source>
        <strain evidence="10 11">JLT2003</strain>
    </source>
</reference>
<dbReference type="GO" id="GO:0005829">
    <property type="term" value="C:cytosol"/>
    <property type="evidence" value="ECO:0007669"/>
    <property type="project" value="TreeGrafter"/>
</dbReference>
<gene>
    <name evidence="10" type="ORF">OCGS_1428</name>
</gene>
<dbReference type="Proteomes" id="UP000006765">
    <property type="component" value="Unassembled WGS sequence"/>
</dbReference>
<proteinExistence type="predicted"/>
<accession>K2I6I3</accession>
<organism evidence="10 11">
    <name type="scientific">Oceaniovalibus guishaninsula JLT2003</name>
    <dbReference type="NCBI Taxonomy" id="1231392"/>
    <lineage>
        <taxon>Bacteria</taxon>
        <taxon>Pseudomonadati</taxon>
        <taxon>Pseudomonadota</taxon>
        <taxon>Alphaproteobacteria</taxon>
        <taxon>Rhodobacterales</taxon>
        <taxon>Roseobacteraceae</taxon>
        <taxon>Oceaniovalibus</taxon>
    </lineage>
</organism>
<dbReference type="Pfam" id="PF00072">
    <property type="entry name" value="Response_reg"/>
    <property type="match status" value="1"/>
</dbReference>
<feature type="DNA-binding region" description="OmpR/PhoB-type" evidence="7">
    <location>
        <begin position="142"/>
        <end position="244"/>
    </location>
</feature>
<dbReference type="PANTHER" id="PTHR48111:SF4">
    <property type="entry name" value="DNA-BINDING DUAL TRANSCRIPTIONAL REGULATOR OMPR"/>
    <property type="match status" value="1"/>
</dbReference>
<dbReference type="InterPro" id="IPR016032">
    <property type="entry name" value="Sig_transdc_resp-reg_C-effctor"/>
</dbReference>
<evidence type="ECO:0000256" key="7">
    <source>
        <dbReference type="PROSITE-ProRule" id="PRU01091"/>
    </source>
</evidence>
<comment type="caution">
    <text evidence="10">The sequence shown here is derived from an EMBL/GenBank/DDBJ whole genome shotgun (WGS) entry which is preliminary data.</text>
</comment>
<keyword evidence="5" id="KW-0804">Transcription</keyword>
<dbReference type="SMART" id="SM00448">
    <property type="entry name" value="REC"/>
    <property type="match status" value="1"/>
</dbReference>
<dbReference type="InterPro" id="IPR036388">
    <property type="entry name" value="WH-like_DNA-bd_sf"/>
</dbReference>
<dbReference type="GO" id="GO:0000156">
    <property type="term" value="F:phosphorelay response regulator activity"/>
    <property type="evidence" value="ECO:0007669"/>
    <property type="project" value="TreeGrafter"/>
</dbReference>
<protein>
    <submittedName>
        <fullName evidence="10">DNA-binding response regulator PetR</fullName>
    </submittedName>
</protein>
<dbReference type="SUPFAM" id="SSF52172">
    <property type="entry name" value="CheY-like"/>
    <property type="match status" value="1"/>
</dbReference>
<keyword evidence="2" id="KW-0902">Two-component regulatory system</keyword>
<dbReference type="CDD" id="cd00383">
    <property type="entry name" value="trans_reg_C"/>
    <property type="match status" value="1"/>
</dbReference>
<keyword evidence="3" id="KW-0805">Transcription regulation</keyword>
<dbReference type="Gene3D" id="3.40.50.2300">
    <property type="match status" value="1"/>
</dbReference>
<dbReference type="InterPro" id="IPR001789">
    <property type="entry name" value="Sig_transdc_resp-reg_receiver"/>
</dbReference>
<keyword evidence="1 6" id="KW-0597">Phosphoprotein</keyword>
<dbReference type="PROSITE" id="PS51755">
    <property type="entry name" value="OMPR_PHOB"/>
    <property type="match status" value="1"/>
</dbReference>
<dbReference type="InterPro" id="IPR039420">
    <property type="entry name" value="WalR-like"/>
</dbReference>
<name>K2I6I3_9RHOB</name>
<dbReference type="SMART" id="SM00862">
    <property type="entry name" value="Trans_reg_C"/>
    <property type="match status" value="1"/>
</dbReference>
<dbReference type="Gene3D" id="6.10.250.690">
    <property type="match status" value="1"/>
</dbReference>
<dbReference type="GO" id="GO:0000976">
    <property type="term" value="F:transcription cis-regulatory region binding"/>
    <property type="evidence" value="ECO:0007669"/>
    <property type="project" value="TreeGrafter"/>
</dbReference>
<keyword evidence="11" id="KW-1185">Reference proteome</keyword>
<dbReference type="AlphaFoldDB" id="K2I6I3"/>
<evidence type="ECO:0000313" key="10">
    <source>
        <dbReference type="EMBL" id="EKE44590.1"/>
    </source>
</evidence>
<evidence type="ECO:0000256" key="3">
    <source>
        <dbReference type="ARBA" id="ARBA00023015"/>
    </source>
</evidence>
<dbReference type="InterPro" id="IPR001867">
    <property type="entry name" value="OmpR/PhoB-type_DNA-bd"/>
</dbReference>
<dbReference type="STRING" id="1231392.OCGS_1428"/>
<feature type="domain" description="OmpR/PhoB-type" evidence="9">
    <location>
        <begin position="142"/>
        <end position="244"/>
    </location>
</feature>
<evidence type="ECO:0000313" key="11">
    <source>
        <dbReference type="Proteomes" id="UP000006765"/>
    </source>
</evidence>
<dbReference type="PROSITE" id="PS50110">
    <property type="entry name" value="RESPONSE_REGULATORY"/>
    <property type="match status" value="1"/>
</dbReference>
<dbReference type="FunFam" id="3.40.50.2300:FF:000001">
    <property type="entry name" value="DNA-binding response regulator PhoB"/>
    <property type="match status" value="1"/>
</dbReference>
<evidence type="ECO:0000259" key="9">
    <source>
        <dbReference type="PROSITE" id="PS51755"/>
    </source>
</evidence>
<dbReference type="Pfam" id="PF00486">
    <property type="entry name" value="Trans_reg_C"/>
    <property type="match status" value="1"/>
</dbReference>
<dbReference type="GO" id="GO:0006355">
    <property type="term" value="P:regulation of DNA-templated transcription"/>
    <property type="evidence" value="ECO:0007669"/>
    <property type="project" value="InterPro"/>
</dbReference>
<dbReference type="PANTHER" id="PTHR48111">
    <property type="entry name" value="REGULATOR OF RPOS"/>
    <property type="match status" value="1"/>
</dbReference>
<dbReference type="Gene3D" id="1.10.10.10">
    <property type="entry name" value="Winged helix-like DNA-binding domain superfamily/Winged helix DNA-binding domain"/>
    <property type="match status" value="1"/>
</dbReference>
<dbReference type="CDD" id="cd17574">
    <property type="entry name" value="REC_OmpR"/>
    <property type="match status" value="1"/>
</dbReference>
<dbReference type="GO" id="GO:0032993">
    <property type="term" value="C:protein-DNA complex"/>
    <property type="evidence" value="ECO:0007669"/>
    <property type="project" value="TreeGrafter"/>
</dbReference>
<evidence type="ECO:0000256" key="2">
    <source>
        <dbReference type="ARBA" id="ARBA00023012"/>
    </source>
</evidence>
<evidence type="ECO:0000259" key="8">
    <source>
        <dbReference type="PROSITE" id="PS50110"/>
    </source>
</evidence>
<dbReference type="eggNOG" id="COG0745">
    <property type="taxonomic scope" value="Bacteria"/>
</dbReference>
<sequence>MSDAPERDGPPAGDVHLLVVDDDERIRDLLGRYLRREGFLVTPARDAAQARRLLGGLDFDLIVLDVMMPGEDGIALTRTLRETRQTPILLLTARSGTDDRIEGLEAGADDYLAKPFEPKELLLRINAILRRVPAPPPASALPKMLTLGDVRYDVARGEMWARGEQIRLTATESHLMRIFSATPNEVVSRARLIEDLGRGGADGDGAQDRAVDVQITRLRRKLEADPKQPRYLQTVRGAGYMLAPDRGPVRGTT</sequence>
<dbReference type="InterPro" id="IPR011006">
    <property type="entry name" value="CheY-like_superfamily"/>
</dbReference>
<dbReference type="RefSeq" id="WP_007426580.1">
    <property type="nucleotide sequence ID" value="NZ_AMGO01000021.1"/>
</dbReference>
<dbReference type="EMBL" id="AMGO01000021">
    <property type="protein sequence ID" value="EKE44590.1"/>
    <property type="molecule type" value="Genomic_DNA"/>
</dbReference>
<evidence type="ECO:0000256" key="6">
    <source>
        <dbReference type="PROSITE-ProRule" id="PRU00169"/>
    </source>
</evidence>
<dbReference type="PATRIC" id="fig|1231392.3.peg.1434"/>